<keyword evidence="4" id="KW-0964">Secreted</keyword>
<feature type="compositionally biased region" description="Basic and acidic residues" evidence="7">
    <location>
        <begin position="150"/>
        <end position="169"/>
    </location>
</feature>
<dbReference type="InterPro" id="IPR008454">
    <property type="entry name" value="Collagen-bd_Cna-like_B-typ_dom"/>
</dbReference>
<proteinExistence type="inferred from homology"/>
<organism evidence="11 12">
    <name type="scientific">Edaphobacillus lindanitolerans</name>
    <dbReference type="NCBI Taxonomy" id="550447"/>
    <lineage>
        <taxon>Bacteria</taxon>
        <taxon>Bacillati</taxon>
        <taxon>Bacillota</taxon>
        <taxon>Bacilli</taxon>
        <taxon>Bacillales</taxon>
        <taxon>Bacillaceae</taxon>
        <taxon>Edaphobacillus</taxon>
    </lineage>
</organism>
<dbReference type="CDD" id="cd00222">
    <property type="entry name" value="CollagenBindB"/>
    <property type="match status" value="3"/>
</dbReference>
<keyword evidence="8" id="KW-1133">Transmembrane helix</keyword>
<dbReference type="InterPro" id="IPR019931">
    <property type="entry name" value="LPXTG_anchor"/>
</dbReference>
<dbReference type="PANTHER" id="PTHR36108">
    <property type="entry name" value="COLOSSIN-B-RELATED"/>
    <property type="match status" value="1"/>
</dbReference>
<evidence type="ECO:0000313" key="12">
    <source>
        <dbReference type="Proteomes" id="UP000187550"/>
    </source>
</evidence>
<dbReference type="Pfam" id="PF05738">
    <property type="entry name" value="Cna_B"/>
    <property type="match status" value="3"/>
</dbReference>
<keyword evidence="5 9" id="KW-0732">Signal</keyword>
<name>A0A1U7PNV4_9BACI</name>
<dbReference type="AlphaFoldDB" id="A0A1U7PNV4"/>
<feature type="chain" id="PRO_5012256646" evidence="9">
    <location>
        <begin position="31"/>
        <end position="839"/>
    </location>
</feature>
<comment type="similarity">
    <text evidence="2">Belongs to the serine-aspartate repeat-containing protein (SDr) family.</text>
</comment>
<evidence type="ECO:0000256" key="3">
    <source>
        <dbReference type="ARBA" id="ARBA00022512"/>
    </source>
</evidence>
<feature type="transmembrane region" description="Helical" evidence="8">
    <location>
        <begin position="817"/>
        <end position="834"/>
    </location>
</feature>
<dbReference type="OrthoDB" id="2056845at2"/>
<dbReference type="InterPro" id="IPR013783">
    <property type="entry name" value="Ig-like_fold"/>
</dbReference>
<evidence type="ECO:0000313" key="11">
    <source>
        <dbReference type="EMBL" id="SIT73961.1"/>
    </source>
</evidence>
<gene>
    <name evidence="11" type="ORF">SAMN05428946_1035</name>
</gene>
<feature type="signal peptide" evidence="9">
    <location>
        <begin position="1"/>
        <end position="30"/>
    </location>
</feature>
<feature type="region of interest" description="Disordered" evidence="7">
    <location>
        <begin position="80"/>
        <end position="104"/>
    </location>
</feature>
<feature type="domain" description="Gram-positive cocci surface proteins LPxTG" evidence="10">
    <location>
        <begin position="808"/>
        <end position="839"/>
    </location>
</feature>
<feature type="region of interest" description="Disordered" evidence="7">
    <location>
        <begin position="148"/>
        <end position="279"/>
    </location>
</feature>
<evidence type="ECO:0000256" key="6">
    <source>
        <dbReference type="ARBA" id="ARBA00023088"/>
    </source>
</evidence>
<keyword evidence="6" id="KW-0572">Peptidoglycan-anchor</keyword>
<keyword evidence="8" id="KW-0472">Membrane</keyword>
<dbReference type="Proteomes" id="UP000187550">
    <property type="component" value="Unassembled WGS sequence"/>
</dbReference>
<dbReference type="RefSeq" id="WP_076757255.1">
    <property type="nucleotide sequence ID" value="NZ_FTPL01000001.1"/>
</dbReference>
<dbReference type="EMBL" id="FTPL01000001">
    <property type="protein sequence ID" value="SIT73961.1"/>
    <property type="molecule type" value="Genomic_DNA"/>
</dbReference>
<reference evidence="12" key="1">
    <citation type="submission" date="2017-01" db="EMBL/GenBank/DDBJ databases">
        <authorList>
            <person name="Varghese N."/>
            <person name="Submissions S."/>
        </authorList>
    </citation>
    <scope>NUCLEOTIDE SEQUENCE [LARGE SCALE GENOMIC DNA]</scope>
    <source>
        <strain evidence="12">MNA4</strain>
    </source>
</reference>
<dbReference type="NCBIfam" id="TIGR01167">
    <property type="entry name" value="LPXTG_anchor"/>
    <property type="match status" value="1"/>
</dbReference>
<evidence type="ECO:0000259" key="10">
    <source>
        <dbReference type="PROSITE" id="PS50847"/>
    </source>
</evidence>
<evidence type="ECO:0000256" key="8">
    <source>
        <dbReference type="SAM" id="Phobius"/>
    </source>
</evidence>
<evidence type="ECO:0000256" key="4">
    <source>
        <dbReference type="ARBA" id="ARBA00022525"/>
    </source>
</evidence>
<dbReference type="PROSITE" id="PS50847">
    <property type="entry name" value="GRAM_POS_ANCHORING"/>
    <property type="match status" value="1"/>
</dbReference>
<accession>A0A1U7PNV4</accession>
<dbReference type="Gene3D" id="2.60.40.1140">
    <property type="entry name" value="Collagen-binding surface protein Cna, B-type domain"/>
    <property type="match status" value="3"/>
</dbReference>
<dbReference type="Pfam" id="PF17802">
    <property type="entry name" value="SpaA"/>
    <property type="match status" value="1"/>
</dbReference>
<sequence length="839" mass="88435">MPKLKGLSALLCVLLIVQLAVPLLAGPADASGGTGDAGRVSIGKLGQTPDSLTWRVTINASGTEHEGLQTALTLGPGLSHGTLSGEGDSQVTKTPDGWKLQTPPGSTSVTLDLKAAIADPAQEILKLQAAVTFPDGVFKSVQEAAALKPEVQKEEPPAVKTEEDAKAEDSPEAPSTPPKETSPPEKQPENGGSKEPPPATESGKPDGPSSPSAPKDETDKGSSPAVTPSAPGGSDPQPGSSGTNPALPEGSGSPSVEKPERPPLVDSPPPLEPITPIEKPVRPVADSELNMVEPGGATGPLAETAATPQDYEPDADAIIVPTTIEGVSTNTHTRPFLIWVNDGIVHVAVKSTHGLEYMDLNGVRNIGANLHPVMTAISVQGNKYNPDADLKGNTKDSRWTVFKFNASALSLEDDVHIPFFIKGIGGGHDVGDKLVLTIPHQDITANKVWAGGTERPAVKLQLKAQAAGEAVRILGTGTVTGKETPAWTYTWAKVPQNNPYGKAYVFSADEETVPPNYKKTISGLTVTNTYNPEQRAIRVEKRWIGPAAESVTIKLLADGKNTGKAIVLNEANGWTGSFEVNRFDDKSGNPIVYNVEELSIPGYRSAKTGSMDSGFIFTNTNTSKTEVKVAKEWVGPKAGPVTVSLKADGQPTGQTLTLNESSEWKGIFTDLPKHDPETGQPIRYSIEETEIPTGYEATYSTGDDGVLIVTNTAQAGSITVLKVDESDNPLPGAVFELHDSEGRVLHTDTTGDDGKIVFADLLLGDYTIVETKAPAGYRLSTEPIEIILKADSRNILQKVVNSKLGWELPDTGGLGTGLFYGGGALLMAAGLLLFRRREK</sequence>
<feature type="compositionally biased region" description="Low complexity" evidence="7">
    <location>
        <begin position="228"/>
        <end position="242"/>
    </location>
</feature>
<comment type="subcellular location">
    <subcellularLocation>
        <location evidence="1">Secreted</location>
        <location evidence="1">Cell wall</location>
        <topology evidence="1">Peptidoglycan-anchor</topology>
    </subcellularLocation>
</comment>
<dbReference type="PANTHER" id="PTHR36108:SF13">
    <property type="entry name" value="COLOSSIN-B-RELATED"/>
    <property type="match status" value="1"/>
</dbReference>
<evidence type="ECO:0000256" key="7">
    <source>
        <dbReference type="SAM" id="MobiDB-lite"/>
    </source>
</evidence>
<evidence type="ECO:0000256" key="2">
    <source>
        <dbReference type="ARBA" id="ARBA00007257"/>
    </source>
</evidence>
<evidence type="ECO:0000256" key="9">
    <source>
        <dbReference type="SAM" id="SignalP"/>
    </source>
</evidence>
<dbReference type="SUPFAM" id="SSF49478">
    <property type="entry name" value="Cna protein B-type domain"/>
    <property type="match status" value="4"/>
</dbReference>
<dbReference type="Gene3D" id="2.60.40.10">
    <property type="entry name" value="Immunoglobulins"/>
    <property type="match status" value="1"/>
</dbReference>
<dbReference type="InterPro" id="IPR041033">
    <property type="entry name" value="SpaA_PFL_dom_1"/>
</dbReference>
<keyword evidence="3" id="KW-0134">Cell wall</keyword>
<keyword evidence="8" id="KW-0812">Transmembrane</keyword>
<evidence type="ECO:0000256" key="5">
    <source>
        <dbReference type="ARBA" id="ARBA00022729"/>
    </source>
</evidence>
<protein>
    <submittedName>
        <fullName evidence="11">LPXTG-motif cell wall anchor domain-containing protein</fullName>
    </submittedName>
</protein>
<keyword evidence="12" id="KW-1185">Reference proteome</keyword>
<dbReference type="STRING" id="550447.SAMN05428946_1035"/>
<evidence type="ECO:0000256" key="1">
    <source>
        <dbReference type="ARBA" id="ARBA00004168"/>
    </source>
</evidence>